<feature type="transmembrane region" description="Helical" evidence="1">
    <location>
        <begin position="9"/>
        <end position="26"/>
    </location>
</feature>
<dbReference type="RefSeq" id="WP_342757171.1">
    <property type="nucleotide sequence ID" value="NZ_CP146256.1"/>
</dbReference>
<evidence type="ECO:0000313" key="3">
    <source>
        <dbReference type="Proteomes" id="UP001451571"/>
    </source>
</evidence>
<gene>
    <name evidence="2" type="ORF">V6984_19000</name>
</gene>
<dbReference type="InterPro" id="IPR012505">
    <property type="entry name" value="YbbR"/>
</dbReference>
<dbReference type="PANTHER" id="PTHR37804">
    <property type="entry name" value="CDAA REGULATORY PROTEIN CDAR"/>
    <property type="match status" value="1"/>
</dbReference>
<dbReference type="Proteomes" id="UP001451571">
    <property type="component" value="Chromosome"/>
</dbReference>
<reference evidence="2 3" key="1">
    <citation type="submission" date="2024-02" db="EMBL/GenBank/DDBJ databases">
        <title>Bacterial strain from lacustrine sediment.</title>
        <authorList>
            <person name="Petit C."/>
            <person name="Fadhlaoui K."/>
        </authorList>
    </citation>
    <scope>NUCLEOTIDE SEQUENCE [LARGE SCALE GENOMIC DNA]</scope>
    <source>
        <strain evidence="2 3">IPX-CK</strain>
    </source>
</reference>
<accession>A0ABZ3EV87</accession>
<organism evidence="2 3">
    <name type="scientific">Kineothrix sedimenti</name>
    <dbReference type="NCBI Taxonomy" id="3123317"/>
    <lineage>
        <taxon>Bacteria</taxon>
        <taxon>Bacillati</taxon>
        <taxon>Bacillota</taxon>
        <taxon>Clostridia</taxon>
        <taxon>Lachnospirales</taxon>
        <taxon>Lachnospiraceae</taxon>
        <taxon>Kineothrix</taxon>
    </lineage>
</organism>
<dbReference type="EMBL" id="CP146256">
    <property type="protein sequence ID" value="XAH73567.1"/>
    <property type="molecule type" value="Genomic_DNA"/>
</dbReference>
<keyword evidence="1" id="KW-0472">Membrane</keyword>
<evidence type="ECO:0000313" key="2">
    <source>
        <dbReference type="EMBL" id="XAH73567.1"/>
    </source>
</evidence>
<keyword evidence="1" id="KW-1133">Transmembrane helix</keyword>
<dbReference type="Gene3D" id="2.170.120.40">
    <property type="entry name" value="YbbR-like domain"/>
    <property type="match status" value="2"/>
</dbReference>
<dbReference type="InterPro" id="IPR053154">
    <property type="entry name" value="c-di-AMP_regulator"/>
</dbReference>
<dbReference type="Pfam" id="PF07949">
    <property type="entry name" value="YbbR"/>
    <property type="match status" value="2"/>
</dbReference>
<keyword evidence="1" id="KW-0812">Transmembrane</keyword>
<dbReference type="PANTHER" id="PTHR37804:SF1">
    <property type="entry name" value="CDAA REGULATORY PROTEIN CDAR"/>
    <property type="match status" value="1"/>
</dbReference>
<proteinExistence type="predicted"/>
<sequence length="425" mass="45917">MKNKLTGNLVLKVGSVLFAAILWLLVTNINDPPTSSKFTNIPVVIQNADAITSQGKVYEILDDTDVIDSVTVVAPRSISDTISKDNVVAVADMNDLTSLNTISIKLSTNRYNDRLDSITGSIDSVKLNIENKQSISLALRATYSGSVGDGYMIGDVTTEQNLVRVSGAESIVSRINKAEVSVAVTGFTSDIGTVEEIKLYDADGVEIPKSNLTLNINTVRVNVEILATKEIPLNFSVMGAPADGYRATGVVSSTPASVVLAGKANVLKNISSLDIPDTVLDITGLTENLVTVIDVREYLPGNVELDDKEFDGNAVVTVYIEPVIARNFTVSKSNISILNMPESFEGEVSTFEDEFPIQVIGLSADVNSINGDEIRGTVDIADLRERGIIEEVEEGYWDVPLSFNLPESVSLRENVTVRLNIREKE</sequence>
<evidence type="ECO:0000256" key="1">
    <source>
        <dbReference type="SAM" id="Phobius"/>
    </source>
</evidence>
<keyword evidence="3" id="KW-1185">Reference proteome</keyword>
<name>A0ABZ3EV87_9FIRM</name>
<dbReference type="Gene3D" id="2.170.120.30">
    <property type="match status" value="2"/>
</dbReference>
<protein>
    <submittedName>
        <fullName evidence="2">CdaR family protein</fullName>
    </submittedName>
</protein>